<proteinExistence type="predicted"/>
<dbReference type="AlphaFoldDB" id="A0A8T5GF44"/>
<sequence length="48" mass="6013">MDLKSEINKFPKYRERRANFNDLEFEIKEELLKQYGKLSEEYRNEKEL</sequence>
<name>A0A8T5GF44_9ARCH</name>
<protein>
    <submittedName>
        <fullName evidence="1">Uncharacterized protein</fullName>
    </submittedName>
</protein>
<dbReference type="EMBL" id="JABJNZ010000030">
    <property type="protein sequence ID" value="MBT4870368.1"/>
    <property type="molecule type" value="Genomic_DNA"/>
</dbReference>
<evidence type="ECO:0000313" key="1">
    <source>
        <dbReference type="EMBL" id="MBT4870368.1"/>
    </source>
</evidence>
<evidence type="ECO:0000313" key="2">
    <source>
        <dbReference type="Proteomes" id="UP000722459"/>
    </source>
</evidence>
<gene>
    <name evidence="1" type="ORF">HON47_02250</name>
</gene>
<dbReference type="Proteomes" id="UP000722459">
    <property type="component" value="Unassembled WGS sequence"/>
</dbReference>
<reference evidence="1" key="1">
    <citation type="journal article" date="2021" name="ISME J.">
        <title>Mercury methylation by metabolically versatile and cosmopolitan marine bacteria.</title>
        <authorList>
            <person name="Lin H."/>
            <person name="Ascher D.B."/>
            <person name="Myung Y."/>
            <person name="Lamborg C.H."/>
            <person name="Hallam S.J."/>
            <person name="Gionfriddo C.M."/>
            <person name="Holt K.E."/>
            <person name="Moreau J.W."/>
        </authorList>
    </citation>
    <scope>NUCLEOTIDE SEQUENCE</scope>
    <source>
        <strain evidence="1">SI075_bin30</strain>
    </source>
</reference>
<accession>A0A8T5GF44</accession>
<organism evidence="1 2">
    <name type="scientific">Candidatus Iainarchaeum sp</name>
    <dbReference type="NCBI Taxonomy" id="3101447"/>
    <lineage>
        <taxon>Archaea</taxon>
        <taxon>Candidatus Iainarchaeota</taxon>
        <taxon>Candidatus Iainarchaeia</taxon>
        <taxon>Candidatus Iainarchaeales</taxon>
        <taxon>Candidatus Iainarchaeaceae</taxon>
        <taxon>Candidatus Iainarchaeum</taxon>
    </lineage>
</organism>
<comment type="caution">
    <text evidence="1">The sequence shown here is derived from an EMBL/GenBank/DDBJ whole genome shotgun (WGS) entry which is preliminary data.</text>
</comment>